<feature type="chain" id="PRO_5002204178" evidence="2">
    <location>
        <begin position="25"/>
        <end position="252"/>
    </location>
</feature>
<sequence>MYDGRPLLMAVGSSILCLDLLARGFTTTSPSCLVWRYYRSSGGTSSSTVSLICGKISFIGAPSRPPSTCFPSGDGLRSELHWISVEGVQSKVAHPNWPLVSRRHHHTACLPWWAARPILAVCIPGVRARDIAILQVAPASMAGTVGAIFNGALEFGSAVGFSAVGSIEISVEATYGGPEEYHGRAAAVLFLLGIVSLEIISVSSLYQTKTDHLPQPKSNDPVYNNTAVQQSKDKTDEINDVNHGAKTSNSPV</sequence>
<gene>
    <name evidence="3" type="ORF">PAXINDRAFT_13539</name>
</gene>
<dbReference type="Proteomes" id="UP000053647">
    <property type="component" value="Unassembled WGS sequence"/>
</dbReference>
<accession>A0A0C9TDC1</accession>
<feature type="region of interest" description="Disordered" evidence="1">
    <location>
        <begin position="212"/>
        <end position="252"/>
    </location>
</feature>
<reference evidence="4" key="2">
    <citation type="submission" date="2015-01" db="EMBL/GenBank/DDBJ databases">
        <title>Evolutionary Origins and Diversification of the Mycorrhizal Mutualists.</title>
        <authorList>
            <consortium name="DOE Joint Genome Institute"/>
            <consortium name="Mycorrhizal Genomics Consortium"/>
            <person name="Kohler A."/>
            <person name="Kuo A."/>
            <person name="Nagy L.G."/>
            <person name="Floudas D."/>
            <person name="Copeland A."/>
            <person name="Barry K.W."/>
            <person name="Cichocki N."/>
            <person name="Veneault-Fourrey C."/>
            <person name="LaButti K."/>
            <person name="Lindquist E.A."/>
            <person name="Lipzen A."/>
            <person name="Lundell T."/>
            <person name="Morin E."/>
            <person name="Murat C."/>
            <person name="Riley R."/>
            <person name="Ohm R."/>
            <person name="Sun H."/>
            <person name="Tunlid A."/>
            <person name="Henrissat B."/>
            <person name="Grigoriev I.V."/>
            <person name="Hibbett D.S."/>
            <person name="Martin F."/>
        </authorList>
    </citation>
    <scope>NUCLEOTIDE SEQUENCE [LARGE SCALE GENOMIC DNA]</scope>
    <source>
        <strain evidence="4">ATCC 200175</strain>
    </source>
</reference>
<feature type="compositionally biased region" description="Polar residues" evidence="1">
    <location>
        <begin position="216"/>
        <end position="230"/>
    </location>
</feature>
<evidence type="ECO:0000313" key="4">
    <source>
        <dbReference type="Proteomes" id="UP000053647"/>
    </source>
</evidence>
<dbReference type="OrthoDB" id="440755at2759"/>
<evidence type="ECO:0000313" key="3">
    <source>
        <dbReference type="EMBL" id="KIJ13575.1"/>
    </source>
</evidence>
<dbReference type="HOGENOM" id="CLU_1103095_0_0_1"/>
<protein>
    <submittedName>
        <fullName evidence="3">Uncharacterized protein</fullName>
    </submittedName>
</protein>
<organism evidence="3 4">
    <name type="scientific">Paxillus involutus ATCC 200175</name>
    <dbReference type="NCBI Taxonomy" id="664439"/>
    <lineage>
        <taxon>Eukaryota</taxon>
        <taxon>Fungi</taxon>
        <taxon>Dikarya</taxon>
        <taxon>Basidiomycota</taxon>
        <taxon>Agaricomycotina</taxon>
        <taxon>Agaricomycetes</taxon>
        <taxon>Agaricomycetidae</taxon>
        <taxon>Boletales</taxon>
        <taxon>Paxilineae</taxon>
        <taxon>Paxillaceae</taxon>
        <taxon>Paxillus</taxon>
    </lineage>
</organism>
<evidence type="ECO:0000256" key="1">
    <source>
        <dbReference type="SAM" id="MobiDB-lite"/>
    </source>
</evidence>
<feature type="signal peptide" evidence="2">
    <location>
        <begin position="1"/>
        <end position="24"/>
    </location>
</feature>
<reference evidence="3 4" key="1">
    <citation type="submission" date="2014-06" db="EMBL/GenBank/DDBJ databases">
        <authorList>
            <consortium name="DOE Joint Genome Institute"/>
            <person name="Kuo A."/>
            <person name="Kohler A."/>
            <person name="Nagy L.G."/>
            <person name="Floudas D."/>
            <person name="Copeland A."/>
            <person name="Barry K.W."/>
            <person name="Cichocki N."/>
            <person name="Veneault-Fourrey C."/>
            <person name="LaButti K."/>
            <person name="Lindquist E.A."/>
            <person name="Lipzen A."/>
            <person name="Lundell T."/>
            <person name="Morin E."/>
            <person name="Murat C."/>
            <person name="Sun H."/>
            <person name="Tunlid A."/>
            <person name="Henrissat B."/>
            <person name="Grigoriev I.V."/>
            <person name="Hibbett D.S."/>
            <person name="Martin F."/>
            <person name="Nordberg H.P."/>
            <person name="Cantor M.N."/>
            <person name="Hua S.X."/>
        </authorList>
    </citation>
    <scope>NUCLEOTIDE SEQUENCE [LARGE SCALE GENOMIC DNA]</scope>
    <source>
        <strain evidence="3 4">ATCC 200175</strain>
    </source>
</reference>
<proteinExistence type="predicted"/>
<name>A0A0C9TDC1_PAXIN</name>
<keyword evidence="4" id="KW-1185">Reference proteome</keyword>
<dbReference type="EMBL" id="KN819350">
    <property type="protein sequence ID" value="KIJ13575.1"/>
    <property type="molecule type" value="Genomic_DNA"/>
</dbReference>
<dbReference type="AlphaFoldDB" id="A0A0C9TDC1"/>
<keyword evidence="2" id="KW-0732">Signal</keyword>
<evidence type="ECO:0000256" key="2">
    <source>
        <dbReference type="SAM" id="SignalP"/>
    </source>
</evidence>